<keyword evidence="2" id="KW-0472">Membrane</keyword>
<feature type="coiled-coil region" evidence="1">
    <location>
        <begin position="260"/>
        <end position="295"/>
    </location>
</feature>
<reference evidence="4 5" key="1">
    <citation type="submission" date="2019-12" db="EMBL/GenBank/DDBJ databases">
        <title>Genomic-based taxomic classification of the family Erythrobacteraceae.</title>
        <authorList>
            <person name="Xu L."/>
        </authorList>
    </citation>
    <scope>NUCLEOTIDE SEQUENCE [LARGE SCALE GENOMIC DNA]</scope>
    <source>
        <strain evidence="4 5">JCM 17468</strain>
    </source>
</reference>
<dbReference type="Proteomes" id="UP000430272">
    <property type="component" value="Unassembled WGS sequence"/>
</dbReference>
<dbReference type="InterPro" id="IPR001940">
    <property type="entry name" value="Peptidase_S1C"/>
</dbReference>
<accession>A0A844Y4U7</accession>
<feature type="signal peptide" evidence="3">
    <location>
        <begin position="1"/>
        <end position="24"/>
    </location>
</feature>
<gene>
    <name evidence="4" type="ORF">GRI47_02395</name>
</gene>
<dbReference type="AlphaFoldDB" id="A0A844Y4U7"/>
<keyword evidence="4" id="KW-0645">Protease</keyword>
<keyword evidence="4" id="KW-0378">Hydrolase</keyword>
<evidence type="ECO:0000256" key="1">
    <source>
        <dbReference type="SAM" id="Coils"/>
    </source>
</evidence>
<dbReference type="PANTHER" id="PTHR43019:SF23">
    <property type="entry name" value="PROTEASE DO-LIKE 5, CHLOROPLASTIC"/>
    <property type="match status" value="1"/>
</dbReference>
<dbReference type="RefSeq" id="WP_160659783.1">
    <property type="nucleotide sequence ID" value="NZ_BAABDV010000001.1"/>
</dbReference>
<dbReference type="PANTHER" id="PTHR43019">
    <property type="entry name" value="SERINE ENDOPROTEASE DEGS"/>
    <property type="match status" value="1"/>
</dbReference>
<feature type="chain" id="PRO_5032565698" evidence="3">
    <location>
        <begin position="25"/>
        <end position="530"/>
    </location>
</feature>
<dbReference type="InterPro" id="IPR043504">
    <property type="entry name" value="Peptidase_S1_PA_chymotrypsin"/>
</dbReference>
<sequence>MARLLALAACLCALLAALPAPALAEPADIDAAARGVVRVVIIGTEDTPDGAEVFPIGHGTGWAVAPDRIVTNAHVVRDAMMDDSLRIGIVPSDGADAGYAEIVAADPRSDLALLRITSGLRLPPLTMASGPVSDSGEAFAVGYPMNVDRAQGLEIGDIFRSQPPVKSRGFLAGMRPSRNFDTVLHTAPIARGNSGGPLLDGCGRVLGVNSFGADSGGSDAEFFFAVSNREVIPFLRAHGVTARTNDTACRSLTELEDDERERLEREQALARQDMAARSEQERERLTRARFEAEMQVRDERDDRLLASIVLLLIGAGAIWWAFEKRRVPEPSEDHPNPSAWPVPNRIALAAGGGAIVVALLVHFTRPGIDEIDRRVASVMQGRDTGEAADPAKTATERRTFLCRLDPQRSRVTNAETGDVRFEWSPAGCVNGRTQYGVSGGTWSRVLVPNDEMAVSVNSFDPDRAVFRTERYLLSRDAMSKARSARGEYSAPSCEAKGAATQLGEMQSGVLAALPSNPNERLVYDCEPVRD</sequence>
<dbReference type="InterPro" id="IPR009003">
    <property type="entry name" value="Peptidase_S1_PA"/>
</dbReference>
<evidence type="ECO:0000313" key="5">
    <source>
        <dbReference type="Proteomes" id="UP000430272"/>
    </source>
</evidence>
<protein>
    <submittedName>
        <fullName evidence="4">Trypsin-like serine protease</fullName>
    </submittedName>
</protein>
<keyword evidence="5" id="KW-1185">Reference proteome</keyword>
<keyword evidence="1" id="KW-0175">Coiled coil</keyword>
<feature type="transmembrane region" description="Helical" evidence="2">
    <location>
        <begin position="342"/>
        <end position="363"/>
    </location>
</feature>
<evidence type="ECO:0000256" key="3">
    <source>
        <dbReference type="SAM" id="SignalP"/>
    </source>
</evidence>
<feature type="transmembrane region" description="Helical" evidence="2">
    <location>
        <begin position="304"/>
        <end position="322"/>
    </location>
</feature>
<evidence type="ECO:0000256" key="2">
    <source>
        <dbReference type="SAM" id="Phobius"/>
    </source>
</evidence>
<dbReference type="OrthoDB" id="9766361at2"/>
<organism evidence="4 5">
    <name type="scientific">Qipengyuania pelagi</name>
    <dbReference type="NCBI Taxonomy" id="994320"/>
    <lineage>
        <taxon>Bacteria</taxon>
        <taxon>Pseudomonadati</taxon>
        <taxon>Pseudomonadota</taxon>
        <taxon>Alphaproteobacteria</taxon>
        <taxon>Sphingomonadales</taxon>
        <taxon>Erythrobacteraceae</taxon>
        <taxon>Qipengyuania</taxon>
    </lineage>
</organism>
<keyword evidence="3" id="KW-0732">Signal</keyword>
<name>A0A844Y4U7_9SPHN</name>
<dbReference type="Pfam" id="PF13365">
    <property type="entry name" value="Trypsin_2"/>
    <property type="match status" value="1"/>
</dbReference>
<dbReference type="SUPFAM" id="SSF50494">
    <property type="entry name" value="Trypsin-like serine proteases"/>
    <property type="match status" value="1"/>
</dbReference>
<keyword evidence="2" id="KW-0812">Transmembrane</keyword>
<proteinExistence type="predicted"/>
<dbReference type="GO" id="GO:0006508">
    <property type="term" value="P:proteolysis"/>
    <property type="evidence" value="ECO:0007669"/>
    <property type="project" value="UniProtKB-KW"/>
</dbReference>
<comment type="caution">
    <text evidence="4">The sequence shown here is derived from an EMBL/GenBank/DDBJ whole genome shotgun (WGS) entry which is preliminary data.</text>
</comment>
<keyword evidence="2" id="KW-1133">Transmembrane helix</keyword>
<dbReference type="EMBL" id="WTYD01000001">
    <property type="protein sequence ID" value="MXO52856.1"/>
    <property type="molecule type" value="Genomic_DNA"/>
</dbReference>
<dbReference type="PRINTS" id="PR00834">
    <property type="entry name" value="PROTEASES2C"/>
</dbReference>
<dbReference type="Gene3D" id="2.40.10.10">
    <property type="entry name" value="Trypsin-like serine proteases"/>
    <property type="match status" value="2"/>
</dbReference>
<dbReference type="GO" id="GO:0004252">
    <property type="term" value="F:serine-type endopeptidase activity"/>
    <property type="evidence" value="ECO:0007669"/>
    <property type="project" value="InterPro"/>
</dbReference>
<evidence type="ECO:0000313" key="4">
    <source>
        <dbReference type="EMBL" id="MXO52856.1"/>
    </source>
</evidence>